<protein>
    <submittedName>
        <fullName evidence="6">Uncharacterized protein</fullName>
    </submittedName>
</protein>
<keyword evidence="7" id="KW-1185">Reference proteome</keyword>
<evidence type="ECO:0000256" key="5">
    <source>
        <dbReference type="ARBA" id="ARBA00023136"/>
    </source>
</evidence>
<dbReference type="AlphaFoldDB" id="A0A3P8TYX5"/>
<organism evidence="6 7">
    <name type="scientific">Amphiprion percula</name>
    <name type="common">Orange clownfish</name>
    <name type="synonym">Lutjanus percula</name>
    <dbReference type="NCBI Taxonomy" id="161767"/>
    <lineage>
        <taxon>Eukaryota</taxon>
        <taxon>Metazoa</taxon>
        <taxon>Chordata</taxon>
        <taxon>Craniata</taxon>
        <taxon>Vertebrata</taxon>
        <taxon>Euteleostomi</taxon>
        <taxon>Actinopterygii</taxon>
        <taxon>Neopterygii</taxon>
        <taxon>Teleostei</taxon>
        <taxon>Neoteleostei</taxon>
        <taxon>Acanthomorphata</taxon>
        <taxon>Ovalentaria</taxon>
        <taxon>Pomacentridae</taxon>
        <taxon>Amphiprion</taxon>
    </lineage>
</organism>
<keyword evidence="5" id="KW-0472">Membrane</keyword>
<comment type="subcellular location">
    <subcellularLocation>
        <location evidence="1">Membrane</location>
        <topology evidence="1">Multi-pass membrane protein</topology>
    </subcellularLocation>
</comment>
<dbReference type="GeneTree" id="ENSGT01120000278237"/>
<dbReference type="Proteomes" id="UP000265080">
    <property type="component" value="Chromosome 18"/>
</dbReference>
<dbReference type="Gene3D" id="6.10.110.10">
    <property type="match status" value="1"/>
</dbReference>
<reference evidence="6 7" key="1">
    <citation type="submission" date="2018-03" db="EMBL/GenBank/DDBJ databases">
        <title>Finding Nemo's genes: A chromosome-scale reference assembly of the genome of the orange clownfish Amphiprion percula.</title>
        <authorList>
            <person name="Lehmann R."/>
        </authorList>
    </citation>
    <scope>NUCLEOTIDE SEQUENCE</scope>
</reference>
<dbReference type="Pfam" id="PF06140">
    <property type="entry name" value="Ifi-6-16"/>
    <property type="match status" value="1"/>
</dbReference>
<dbReference type="InterPro" id="IPR009311">
    <property type="entry name" value="IFI6/IFI27-like"/>
</dbReference>
<dbReference type="GO" id="GO:0016020">
    <property type="term" value="C:membrane"/>
    <property type="evidence" value="ECO:0007669"/>
    <property type="project" value="UniProtKB-SubCell"/>
</dbReference>
<keyword evidence="4" id="KW-1133">Transmembrane helix</keyword>
<evidence type="ECO:0000313" key="7">
    <source>
        <dbReference type="Proteomes" id="UP000265080"/>
    </source>
</evidence>
<reference evidence="6" key="2">
    <citation type="submission" date="2025-08" db="UniProtKB">
        <authorList>
            <consortium name="Ensembl"/>
        </authorList>
    </citation>
    <scope>IDENTIFICATION</scope>
</reference>
<sequence>SVAVSGVGSGSVALGAIDFTPAGIAASSYAAGILPYAAIVKYEEVAAKSLVDVLQSAGLFSVLITSVDMLGFKSGLHLLFI</sequence>
<name>A0A3P8TYX5_AMPPE</name>
<evidence type="ECO:0000256" key="3">
    <source>
        <dbReference type="ARBA" id="ARBA00022692"/>
    </source>
</evidence>
<evidence type="ECO:0000256" key="2">
    <source>
        <dbReference type="ARBA" id="ARBA00007262"/>
    </source>
</evidence>
<proteinExistence type="inferred from homology"/>
<evidence type="ECO:0000256" key="4">
    <source>
        <dbReference type="ARBA" id="ARBA00022989"/>
    </source>
</evidence>
<comment type="similarity">
    <text evidence="2">Belongs to the IFI6/IFI27 family.</text>
</comment>
<dbReference type="InterPro" id="IPR038213">
    <property type="entry name" value="IFI6/IFI27-like_sf"/>
</dbReference>
<evidence type="ECO:0000313" key="6">
    <source>
        <dbReference type="Ensembl" id="ENSAPEP00000029811.1"/>
    </source>
</evidence>
<accession>A0A3P8TYX5</accession>
<evidence type="ECO:0000256" key="1">
    <source>
        <dbReference type="ARBA" id="ARBA00004141"/>
    </source>
</evidence>
<keyword evidence="3" id="KW-0812">Transmembrane</keyword>
<reference evidence="6" key="3">
    <citation type="submission" date="2025-09" db="UniProtKB">
        <authorList>
            <consortium name="Ensembl"/>
        </authorList>
    </citation>
    <scope>IDENTIFICATION</scope>
</reference>
<dbReference type="Ensembl" id="ENSAPET00000030609.1">
    <property type="protein sequence ID" value="ENSAPEP00000029811.1"/>
    <property type="gene ID" value="ENSAPEG00000021183.1"/>
</dbReference>